<feature type="compositionally biased region" description="Basic and acidic residues" evidence="1">
    <location>
        <begin position="83"/>
        <end position="102"/>
    </location>
</feature>
<dbReference type="AlphaFoldDB" id="A0A8H3F9G1"/>
<sequence length="875" mass="95000">MREVKSVFSVVFGRYIGPQSIFGFDLGDSDRAIYLPLYKLLSKNPTETIFSLNDEALKPRPRAWERAPKSPVLARHHGRKVWKRYEAPAKPETKDGSRDAEQTRQALGEATNTPRPVKRLRLKDAPKVETDGKENKAAQYFTTLRDKEIASTPRRKQASRKSLKPDKASVRIPSADDDAPMIAGQPWNAVKDDTLRARESPALDDVRELLSSGDDAVNTGEVAATSPRGYSDEVPKDETELETEGATSSETNISIDHSNATDQEDLRNEGLALFETGQIADKAIRTNNDIVSTQAVSKDIPNVTVPSPFLHEETVNTEGAITVENGIVLSPRASHSLSIPDALRSDTPGIALSPSKHSTKGLNERGLIFDQPNPDSSLTLSASAKTPKRASPRKKPKLLSPHAVTTPGRAADLLLSAKSIRADDADGTPQIGTCLLRRESLRRKESPSKQKDVRESRTPRKRDTLQRRDTLQEREILQKVIADSNIDHGDETQDAPPIESGTLRSSSSLPGASDNVGDRAQSFPESVFCEEQAEKATLTDAEDVLTAVDETSVEKDLHRAMEAIAVYEYPGIAETSQPLLEVTPSDIQGMEAMDKANEVLAKTELQNVSQAMEATREQTPNQKKTRSGARFSDDTSMLKDFLNRAQARKAAQKPLLSAPDAPISQPSPRRSPRKTHGSQDGHTLSPQKPRNIANRPGTPPGKPKTDALDSDEGEELAAELASCRRSTRTRLAAPSKALAGAPSFIPVRRADGTDPVVLQKSQAQELAVTTRANTRRNKGQSKPPLLALQDLPSESSDVATTAKQGAEKGKSVAWAERLASYQDAKGEADDAEERRPKVRKLRGLGAVNGTPAAKRTAAVVSTSNGTPAAKRRGKA</sequence>
<feature type="compositionally biased region" description="Basic and acidic residues" evidence="1">
    <location>
        <begin position="824"/>
        <end position="835"/>
    </location>
</feature>
<gene>
    <name evidence="2" type="ORF">IMSHALPRED_005281</name>
</gene>
<organism evidence="2 3">
    <name type="scientific">Imshaugia aleurites</name>
    <dbReference type="NCBI Taxonomy" id="172621"/>
    <lineage>
        <taxon>Eukaryota</taxon>
        <taxon>Fungi</taxon>
        <taxon>Dikarya</taxon>
        <taxon>Ascomycota</taxon>
        <taxon>Pezizomycotina</taxon>
        <taxon>Lecanoromycetes</taxon>
        <taxon>OSLEUM clade</taxon>
        <taxon>Lecanoromycetidae</taxon>
        <taxon>Lecanorales</taxon>
        <taxon>Lecanorineae</taxon>
        <taxon>Parmeliaceae</taxon>
        <taxon>Imshaugia</taxon>
    </lineage>
</organism>
<dbReference type="Proteomes" id="UP000664534">
    <property type="component" value="Unassembled WGS sequence"/>
</dbReference>
<feature type="region of interest" description="Disordered" evidence="1">
    <location>
        <begin position="423"/>
        <end position="519"/>
    </location>
</feature>
<feature type="compositionally biased region" description="Basic residues" evidence="1">
    <location>
        <begin position="153"/>
        <end position="162"/>
    </location>
</feature>
<feature type="compositionally biased region" description="Polar residues" evidence="1">
    <location>
        <begin position="373"/>
        <end position="384"/>
    </location>
</feature>
<feature type="region of interest" description="Disordered" evidence="1">
    <location>
        <begin position="339"/>
        <end position="405"/>
    </location>
</feature>
<dbReference type="EMBL" id="CAJPDT010000029">
    <property type="protein sequence ID" value="CAF9921896.1"/>
    <property type="molecule type" value="Genomic_DNA"/>
</dbReference>
<feature type="compositionally biased region" description="Basic residues" evidence="1">
    <location>
        <begin position="386"/>
        <end position="397"/>
    </location>
</feature>
<keyword evidence="3" id="KW-1185">Reference proteome</keyword>
<accession>A0A8H3F9G1</accession>
<feature type="compositionally biased region" description="Polar residues" evidence="1">
    <location>
        <begin position="245"/>
        <end position="254"/>
    </location>
</feature>
<comment type="caution">
    <text evidence="2">The sequence shown here is derived from an EMBL/GenBank/DDBJ whole genome shotgun (WGS) entry which is preliminary data.</text>
</comment>
<feature type="region of interest" description="Disordered" evidence="1">
    <location>
        <begin position="648"/>
        <end position="750"/>
    </location>
</feature>
<dbReference type="OrthoDB" id="4207369at2759"/>
<evidence type="ECO:0000256" key="1">
    <source>
        <dbReference type="SAM" id="MobiDB-lite"/>
    </source>
</evidence>
<feature type="region of interest" description="Disordered" evidence="1">
    <location>
        <begin position="68"/>
        <end position="185"/>
    </location>
</feature>
<feature type="region of interest" description="Disordered" evidence="1">
    <location>
        <begin position="610"/>
        <end position="636"/>
    </location>
</feature>
<protein>
    <submittedName>
        <fullName evidence="2">Uncharacterized protein</fullName>
    </submittedName>
</protein>
<proteinExistence type="predicted"/>
<feature type="region of interest" description="Disordered" evidence="1">
    <location>
        <begin position="209"/>
        <end position="254"/>
    </location>
</feature>
<feature type="compositionally biased region" description="Basic and acidic residues" evidence="1">
    <location>
        <begin position="436"/>
        <end position="477"/>
    </location>
</feature>
<feature type="compositionally biased region" description="Basic and acidic residues" evidence="1">
    <location>
        <begin position="122"/>
        <end position="136"/>
    </location>
</feature>
<evidence type="ECO:0000313" key="2">
    <source>
        <dbReference type="EMBL" id="CAF9921896.1"/>
    </source>
</evidence>
<evidence type="ECO:0000313" key="3">
    <source>
        <dbReference type="Proteomes" id="UP000664534"/>
    </source>
</evidence>
<feature type="compositionally biased region" description="Polar residues" evidence="1">
    <location>
        <begin position="678"/>
        <end position="688"/>
    </location>
</feature>
<feature type="compositionally biased region" description="Polar residues" evidence="1">
    <location>
        <begin position="792"/>
        <end position="803"/>
    </location>
</feature>
<name>A0A8H3F9G1_9LECA</name>
<feature type="compositionally biased region" description="Acidic residues" evidence="1">
    <location>
        <begin position="708"/>
        <end position="717"/>
    </location>
</feature>
<feature type="compositionally biased region" description="Polar residues" evidence="1">
    <location>
        <begin position="610"/>
        <end position="622"/>
    </location>
</feature>
<feature type="region of interest" description="Disordered" evidence="1">
    <location>
        <begin position="765"/>
        <end position="875"/>
    </location>
</feature>
<reference evidence="2" key="1">
    <citation type="submission" date="2021-03" db="EMBL/GenBank/DDBJ databases">
        <authorList>
            <person name="Tagirdzhanova G."/>
        </authorList>
    </citation>
    <scope>NUCLEOTIDE SEQUENCE</scope>
</reference>